<dbReference type="AlphaFoldDB" id="A0A1I2KV42"/>
<dbReference type="RefSeq" id="WP_074845088.1">
    <property type="nucleotide sequence ID" value="NZ_FOOE01000006.1"/>
</dbReference>
<dbReference type="EMBL" id="FOOE01000006">
    <property type="protein sequence ID" value="SFF68776.1"/>
    <property type="molecule type" value="Genomic_DNA"/>
</dbReference>
<reference evidence="1 4" key="2">
    <citation type="submission" date="2018-03" db="EMBL/GenBank/DDBJ databases">
        <title>The uncultured portion of the human microbiome is neutrally assembled.</title>
        <authorList>
            <person name="Jeraldo P."/>
            <person name="Boardman L."/>
            <person name="White B.A."/>
            <person name="Nelson H."/>
            <person name="Goldenfeld N."/>
            <person name="Chia N."/>
        </authorList>
    </citation>
    <scope>NUCLEOTIDE SEQUENCE [LARGE SCALE GENOMIC DNA]</scope>
    <source>
        <strain evidence="1">CIM:MAG 903</strain>
    </source>
</reference>
<reference evidence="2 3" key="1">
    <citation type="submission" date="2016-10" db="EMBL/GenBank/DDBJ databases">
        <authorList>
            <person name="de Groot N.N."/>
        </authorList>
    </citation>
    <scope>NUCLEOTIDE SEQUENCE [LARGE SCALE GENOMIC DNA]</scope>
    <source>
        <strain evidence="2 3">NLAE-zl-G419</strain>
    </source>
</reference>
<dbReference type="Proteomes" id="UP000246114">
    <property type="component" value="Unassembled WGS sequence"/>
</dbReference>
<name>A0A1I2KV42_9CLOT</name>
<gene>
    <name evidence="1" type="ORF">DBY38_02010</name>
    <name evidence="2" type="ORF">SAMN04487885_106162</name>
</gene>
<dbReference type="EMBL" id="QAMZ01000007">
    <property type="protein sequence ID" value="PWL55371.1"/>
    <property type="molecule type" value="Genomic_DNA"/>
</dbReference>
<evidence type="ECO:0000313" key="1">
    <source>
        <dbReference type="EMBL" id="PWL55371.1"/>
    </source>
</evidence>
<organism evidence="2 3">
    <name type="scientific">Clostridium cadaveris</name>
    <dbReference type="NCBI Taxonomy" id="1529"/>
    <lineage>
        <taxon>Bacteria</taxon>
        <taxon>Bacillati</taxon>
        <taxon>Bacillota</taxon>
        <taxon>Clostridia</taxon>
        <taxon>Eubacteriales</taxon>
        <taxon>Clostridiaceae</taxon>
        <taxon>Clostridium</taxon>
    </lineage>
</organism>
<evidence type="ECO:0000313" key="4">
    <source>
        <dbReference type="Proteomes" id="UP000246114"/>
    </source>
</evidence>
<protein>
    <submittedName>
        <fullName evidence="2">Uncharacterized protein</fullName>
    </submittedName>
</protein>
<sequence length="86" mass="10194">MKFNVALDKEQMDEIASITADKVLATVKYSRNNEEWYEREITRFKSELSRRDSMIVERDLVIERLRASLLKTRIELKELKVNSSQS</sequence>
<evidence type="ECO:0000313" key="3">
    <source>
        <dbReference type="Proteomes" id="UP000182135"/>
    </source>
</evidence>
<dbReference type="Proteomes" id="UP000182135">
    <property type="component" value="Unassembled WGS sequence"/>
</dbReference>
<dbReference type="STRING" id="1529.SAMN04487885_106162"/>
<accession>A0A1I2KV42</accession>
<keyword evidence="3" id="KW-1185">Reference proteome</keyword>
<proteinExistence type="predicted"/>
<evidence type="ECO:0000313" key="2">
    <source>
        <dbReference type="EMBL" id="SFF68776.1"/>
    </source>
</evidence>